<organism evidence="10 11">
    <name type="scientific">Veillonella criceti</name>
    <dbReference type="NCBI Taxonomy" id="103891"/>
    <lineage>
        <taxon>Bacteria</taxon>
        <taxon>Bacillati</taxon>
        <taxon>Bacillota</taxon>
        <taxon>Negativicutes</taxon>
        <taxon>Veillonellales</taxon>
        <taxon>Veillonellaceae</taxon>
        <taxon>Veillonella</taxon>
    </lineage>
</organism>
<dbReference type="GO" id="GO:0005829">
    <property type="term" value="C:cytosol"/>
    <property type="evidence" value="ECO:0007669"/>
    <property type="project" value="TreeGrafter"/>
</dbReference>
<dbReference type="InterPro" id="IPR005715">
    <property type="entry name" value="Glu_5kinase/COase_Synthase"/>
</dbReference>
<dbReference type="UniPathway" id="UPA00098">
    <property type="reaction ID" value="UER00359"/>
</dbReference>
<dbReference type="PROSITE" id="PS00902">
    <property type="entry name" value="GLUTAMATE_5_KINASE"/>
    <property type="match status" value="1"/>
</dbReference>
<keyword evidence="3 8" id="KW-0641">Proline biosynthesis</keyword>
<dbReference type="GO" id="GO:0005524">
    <property type="term" value="F:ATP binding"/>
    <property type="evidence" value="ECO:0007669"/>
    <property type="project" value="UniProtKB-KW"/>
</dbReference>
<gene>
    <name evidence="8 10" type="primary">proB</name>
    <name evidence="10" type="ORF">NCTC12020_00326</name>
</gene>
<dbReference type="SUPFAM" id="SSF53633">
    <property type="entry name" value="Carbamate kinase-like"/>
    <property type="match status" value="1"/>
</dbReference>
<comment type="function">
    <text evidence="8">Catalyzes the transfer of a phosphate group to glutamate to form L-glutamate 5-phosphate.</text>
</comment>
<dbReference type="InterPro" id="IPR041739">
    <property type="entry name" value="G5K_ProB"/>
</dbReference>
<dbReference type="PIRSF" id="PIRSF000729">
    <property type="entry name" value="GK"/>
    <property type="match status" value="1"/>
</dbReference>
<dbReference type="PANTHER" id="PTHR43654">
    <property type="entry name" value="GLUTAMATE 5-KINASE"/>
    <property type="match status" value="1"/>
</dbReference>
<dbReference type="InterPro" id="IPR036393">
    <property type="entry name" value="AceGlu_kinase-like_sf"/>
</dbReference>
<dbReference type="EC" id="2.7.2.11" evidence="8"/>
<keyword evidence="11" id="KW-1185">Reference proteome</keyword>
<dbReference type="PANTHER" id="PTHR43654:SF1">
    <property type="entry name" value="ISOPENTENYL PHOSPHATE KINASE"/>
    <property type="match status" value="1"/>
</dbReference>
<comment type="similarity">
    <text evidence="8">Belongs to the glutamate 5-kinase family.</text>
</comment>
<dbReference type="Pfam" id="PF00696">
    <property type="entry name" value="AA_kinase"/>
    <property type="match status" value="1"/>
</dbReference>
<dbReference type="Pfam" id="PF01472">
    <property type="entry name" value="PUA"/>
    <property type="match status" value="1"/>
</dbReference>
<dbReference type="PROSITE" id="PS50890">
    <property type="entry name" value="PUA"/>
    <property type="match status" value="1"/>
</dbReference>
<comment type="catalytic activity">
    <reaction evidence="8">
        <text>L-glutamate + ATP = L-glutamyl 5-phosphate + ADP</text>
        <dbReference type="Rhea" id="RHEA:14877"/>
        <dbReference type="ChEBI" id="CHEBI:29985"/>
        <dbReference type="ChEBI" id="CHEBI:30616"/>
        <dbReference type="ChEBI" id="CHEBI:58274"/>
        <dbReference type="ChEBI" id="CHEBI:456216"/>
        <dbReference type="EC" id="2.7.2.11"/>
    </reaction>
</comment>
<evidence type="ECO:0000313" key="10">
    <source>
        <dbReference type="EMBL" id="SUP40562.1"/>
    </source>
</evidence>
<proteinExistence type="inferred from homology"/>
<feature type="binding site" evidence="8">
    <location>
        <position position="69"/>
    </location>
    <ligand>
        <name>substrate</name>
    </ligand>
</feature>
<dbReference type="GO" id="GO:0003723">
    <property type="term" value="F:RNA binding"/>
    <property type="evidence" value="ECO:0007669"/>
    <property type="project" value="InterPro"/>
</dbReference>
<dbReference type="EMBL" id="UHIO01000001">
    <property type="protein sequence ID" value="SUP40562.1"/>
    <property type="molecule type" value="Genomic_DNA"/>
</dbReference>
<evidence type="ECO:0000256" key="7">
    <source>
        <dbReference type="ARBA" id="ARBA00022840"/>
    </source>
</evidence>
<evidence type="ECO:0000256" key="4">
    <source>
        <dbReference type="ARBA" id="ARBA00022679"/>
    </source>
</evidence>
<keyword evidence="7 8" id="KW-0067">ATP-binding</keyword>
<evidence type="ECO:0000313" key="11">
    <source>
        <dbReference type="Proteomes" id="UP000255367"/>
    </source>
</evidence>
<dbReference type="RefSeq" id="WP_115309586.1">
    <property type="nucleotide sequence ID" value="NZ_UHIO01000001.1"/>
</dbReference>
<feature type="binding site" evidence="8">
    <location>
        <position position="168"/>
    </location>
    <ligand>
        <name>substrate</name>
    </ligand>
</feature>
<reference evidence="10 11" key="1">
    <citation type="submission" date="2018-06" db="EMBL/GenBank/DDBJ databases">
        <authorList>
            <consortium name="Pathogen Informatics"/>
            <person name="Doyle S."/>
        </authorList>
    </citation>
    <scope>NUCLEOTIDE SEQUENCE [LARGE SCALE GENOMIC DNA]</scope>
    <source>
        <strain evidence="10 11">NCTC12020</strain>
    </source>
</reference>
<dbReference type="InterPro" id="IPR002478">
    <property type="entry name" value="PUA"/>
</dbReference>
<comment type="pathway">
    <text evidence="8">Amino-acid biosynthesis; L-proline biosynthesis; L-glutamate 5-semialdehyde from L-glutamate: step 1/2.</text>
</comment>
<keyword evidence="1 8" id="KW-0963">Cytoplasm</keyword>
<evidence type="ECO:0000256" key="6">
    <source>
        <dbReference type="ARBA" id="ARBA00022777"/>
    </source>
</evidence>
<dbReference type="AlphaFoldDB" id="A0A380NII6"/>
<dbReference type="InterPro" id="IPR019797">
    <property type="entry name" value="Glutamate_5-kinase_CS"/>
</dbReference>
<keyword evidence="4 8" id="KW-0808">Transferase</keyword>
<protein>
    <recommendedName>
        <fullName evidence="8">Glutamate 5-kinase</fullName>
        <ecNumber evidence="8">2.7.2.11</ecNumber>
    </recommendedName>
    <alternativeName>
        <fullName evidence="8">Gamma-glutamyl kinase</fullName>
        <shortName evidence="8">GK</shortName>
    </alternativeName>
</protein>
<dbReference type="InterPro" id="IPR001048">
    <property type="entry name" value="Asp/Glu/Uridylate_kinase"/>
</dbReference>
<name>A0A380NII6_9FIRM</name>
<evidence type="ECO:0000259" key="9">
    <source>
        <dbReference type="SMART" id="SM00359"/>
    </source>
</evidence>
<dbReference type="Gene3D" id="3.40.1160.10">
    <property type="entry name" value="Acetylglutamate kinase-like"/>
    <property type="match status" value="2"/>
</dbReference>
<dbReference type="InterPro" id="IPR001057">
    <property type="entry name" value="Glu/AcGlu_kinase"/>
</dbReference>
<dbReference type="GO" id="GO:0055129">
    <property type="term" value="P:L-proline biosynthetic process"/>
    <property type="evidence" value="ECO:0007669"/>
    <property type="project" value="UniProtKB-UniRule"/>
</dbReference>
<feature type="binding site" evidence="8">
    <location>
        <begin position="230"/>
        <end position="236"/>
    </location>
    <ligand>
        <name>ATP</name>
        <dbReference type="ChEBI" id="CHEBI:30616"/>
    </ligand>
</feature>
<keyword evidence="2 8" id="KW-0028">Amino-acid biosynthesis</keyword>
<comment type="subcellular location">
    <subcellularLocation>
        <location evidence="8">Cytoplasm</location>
    </subcellularLocation>
</comment>
<dbReference type="CDD" id="cd21157">
    <property type="entry name" value="PUA_G5K"/>
    <property type="match status" value="1"/>
</dbReference>
<dbReference type="Proteomes" id="UP000255367">
    <property type="component" value="Unassembled WGS sequence"/>
</dbReference>
<dbReference type="HAMAP" id="MF_00456">
    <property type="entry name" value="ProB"/>
    <property type="match status" value="1"/>
</dbReference>
<dbReference type="InterPro" id="IPR015947">
    <property type="entry name" value="PUA-like_sf"/>
</dbReference>
<dbReference type="SUPFAM" id="SSF88697">
    <property type="entry name" value="PUA domain-like"/>
    <property type="match status" value="1"/>
</dbReference>
<dbReference type="PRINTS" id="PR00474">
    <property type="entry name" value="GLU5KINASE"/>
</dbReference>
<dbReference type="GO" id="GO:0004349">
    <property type="term" value="F:glutamate 5-kinase activity"/>
    <property type="evidence" value="ECO:0007669"/>
    <property type="project" value="UniProtKB-UniRule"/>
</dbReference>
<dbReference type="Gene3D" id="2.30.130.10">
    <property type="entry name" value="PUA domain"/>
    <property type="match status" value="1"/>
</dbReference>
<evidence type="ECO:0000256" key="5">
    <source>
        <dbReference type="ARBA" id="ARBA00022741"/>
    </source>
</evidence>
<dbReference type="OrthoDB" id="9804434at2"/>
<feature type="binding site" evidence="8">
    <location>
        <position position="156"/>
    </location>
    <ligand>
        <name>substrate</name>
    </ligand>
</feature>
<dbReference type="CDD" id="cd04242">
    <property type="entry name" value="AAK_G5K_ProB"/>
    <property type="match status" value="1"/>
</dbReference>
<sequence length="388" mass="41788">MSGREEVQVVEHCSKEREALTKAQRIVVKVGTSTLTYSNGRLNLNRIEAIVKQLADLANQGKEMILVSSGAVGAGLAPLGFKEKPKDIAMKQAAAAVGQGILLHMYEKLFREYGHTVGQILLTREDSTHRSRYVNLRNTLFSLIDLGVIPIINENDVVAIDEVKIGDNDTLSATVASIVEADLLIILSDIEGLYTANPQIDPSATLISTVETITPHIYEISGGAGTTRGTGGMFTKIEAANIAVNSGVHMVIASGEHSDSIQVVAQGGLRGTHFVARDTKPHMRKRWMAFGSRLKGAVSVDAGCATAILKNGSSLLPVGITEVIGEFHEGETISILYNNEEIARGMVNFASKDIDLIKGCNSHEIADRLHVQTAHAEAIHRDNLVILR</sequence>
<evidence type="ECO:0000256" key="8">
    <source>
        <dbReference type="HAMAP-Rule" id="MF_00456"/>
    </source>
</evidence>
<dbReference type="FunFam" id="3.40.1160.10:FF:000018">
    <property type="entry name" value="Glutamate 5-kinase"/>
    <property type="match status" value="1"/>
</dbReference>
<feature type="domain" description="PUA" evidence="9">
    <location>
        <begin position="296"/>
        <end position="378"/>
    </location>
</feature>
<dbReference type="NCBIfam" id="TIGR01027">
    <property type="entry name" value="proB"/>
    <property type="match status" value="1"/>
</dbReference>
<dbReference type="SMART" id="SM00359">
    <property type="entry name" value="PUA"/>
    <property type="match status" value="1"/>
</dbReference>
<dbReference type="InterPro" id="IPR011529">
    <property type="entry name" value="Glu_5kinase"/>
</dbReference>
<accession>A0A380NII6</accession>
<dbReference type="InterPro" id="IPR036974">
    <property type="entry name" value="PUA_sf"/>
</dbReference>
<feature type="binding site" evidence="8">
    <location>
        <begin position="188"/>
        <end position="189"/>
    </location>
    <ligand>
        <name>ATP</name>
        <dbReference type="ChEBI" id="CHEBI:30616"/>
    </ligand>
</feature>
<keyword evidence="5 8" id="KW-0547">Nucleotide-binding</keyword>
<keyword evidence="6 8" id="KW-0418">Kinase</keyword>
<evidence type="ECO:0000256" key="3">
    <source>
        <dbReference type="ARBA" id="ARBA00022650"/>
    </source>
</evidence>
<evidence type="ECO:0000256" key="2">
    <source>
        <dbReference type="ARBA" id="ARBA00022605"/>
    </source>
</evidence>
<evidence type="ECO:0000256" key="1">
    <source>
        <dbReference type="ARBA" id="ARBA00022490"/>
    </source>
</evidence>
<feature type="binding site" evidence="8">
    <location>
        <position position="29"/>
    </location>
    <ligand>
        <name>ATP</name>
        <dbReference type="ChEBI" id="CHEBI:30616"/>
    </ligand>
</feature>